<feature type="region of interest" description="Disordered" evidence="1">
    <location>
        <begin position="1"/>
        <end position="35"/>
    </location>
</feature>
<name>A0AAX6GSH2_IRIPA</name>
<evidence type="ECO:0000313" key="3">
    <source>
        <dbReference type="Proteomes" id="UP001140949"/>
    </source>
</evidence>
<reference evidence="2" key="2">
    <citation type="submission" date="2023-04" db="EMBL/GenBank/DDBJ databases">
        <authorList>
            <person name="Bruccoleri R.E."/>
            <person name="Oakeley E.J."/>
            <person name="Faust A.-M."/>
            <person name="Dessus-Babus S."/>
            <person name="Altorfer M."/>
            <person name="Burckhardt D."/>
            <person name="Oertli M."/>
            <person name="Naumann U."/>
            <person name="Petersen F."/>
            <person name="Wong J."/>
        </authorList>
    </citation>
    <scope>NUCLEOTIDE SEQUENCE</scope>
    <source>
        <strain evidence="2">GSM-AAB239-AS_SAM_17_03QT</strain>
        <tissue evidence="2">Leaf</tissue>
    </source>
</reference>
<feature type="compositionally biased region" description="Polar residues" evidence="1">
    <location>
        <begin position="8"/>
        <end position="20"/>
    </location>
</feature>
<dbReference type="AlphaFoldDB" id="A0AAX6GSH2"/>
<organism evidence="2 3">
    <name type="scientific">Iris pallida</name>
    <name type="common">Sweet iris</name>
    <dbReference type="NCBI Taxonomy" id="29817"/>
    <lineage>
        <taxon>Eukaryota</taxon>
        <taxon>Viridiplantae</taxon>
        <taxon>Streptophyta</taxon>
        <taxon>Embryophyta</taxon>
        <taxon>Tracheophyta</taxon>
        <taxon>Spermatophyta</taxon>
        <taxon>Magnoliopsida</taxon>
        <taxon>Liliopsida</taxon>
        <taxon>Asparagales</taxon>
        <taxon>Iridaceae</taxon>
        <taxon>Iridoideae</taxon>
        <taxon>Irideae</taxon>
        <taxon>Iris</taxon>
    </lineage>
</organism>
<sequence>MDHRNDRQQPSSRAHRTSPSPAIGPRRRTTVMASR</sequence>
<accession>A0AAX6GSH2</accession>
<gene>
    <name evidence="2" type="ORF">M6B38_348600</name>
</gene>
<comment type="caution">
    <text evidence="2">The sequence shown here is derived from an EMBL/GenBank/DDBJ whole genome shotgun (WGS) entry which is preliminary data.</text>
</comment>
<protein>
    <submittedName>
        <fullName evidence="2">Uncharacterized protein</fullName>
    </submittedName>
</protein>
<evidence type="ECO:0000313" key="2">
    <source>
        <dbReference type="EMBL" id="KAJ6831482.1"/>
    </source>
</evidence>
<evidence type="ECO:0000256" key="1">
    <source>
        <dbReference type="SAM" id="MobiDB-lite"/>
    </source>
</evidence>
<dbReference type="EMBL" id="JANAVB010016796">
    <property type="protein sequence ID" value="KAJ6831482.1"/>
    <property type="molecule type" value="Genomic_DNA"/>
</dbReference>
<proteinExistence type="predicted"/>
<keyword evidence="3" id="KW-1185">Reference proteome</keyword>
<reference evidence="2" key="1">
    <citation type="journal article" date="2023" name="GigaByte">
        <title>Genome assembly of the bearded iris, Iris pallida Lam.</title>
        <authorList>
            <person name="Bruccoleri R.E."/>
            <person name="Oakeley E.J."/>
            <person name="Faust A.M.E."/>
            <person name="Altorfer M."/>
            <person name="Dessus-Babus S."/>
            <person name="Burckhardt D."/>
            <person name="Oertli M."/>
            <person name="Naumann U."/>
            <person name="Petersen F."/>
            <person name="Wong J."/>
        </authorList>
    </citation>
    <scope>NUCLEOTIDE SEQUENCE</scope>
    <source>
        <strain evidence="2">GSM-AAB239-AS_SAM_17_03QT</strain>
    </source>
</reference>
<dbReference type="Proteomes" id="UP001140949">
    <property type="component" value="Unassembled WGS sequence"/>
</dbReference>